<evidence type="ECO:0000259" key="3">
    <source>
        <dbReference type="Pfam" id="PF08787"/>
    </source>
</evidence>
<evidence type="ECO:0000256" key="1">
    <source>
        <dbReference type="SAM" id="MobiDB-lite"/>
    </source>
</evidence>
<dbReference type="OrthoDB" id="77013at2759"/>
<reference evidence="4 5" key="1">
    <citation type="submission" date="2014-04" db="EMBL/GenBank/DDBJ databases">
        <authorList>
            <consortium name="DOE Joint Genome Institute"/>
            <person name="Kuo A."/>
            <person name="Martino E."/>
            <person name="Perotto S."/>
            <person name="Kohler A."/>
            <person name="Nagy L.G."/>
            <person name="Floudas D."/>
            <person name="Copeland A."/>
            <person name="Barry K.W."/>
            <person name="Cichocki N."/>
            <person name="Veneault-Fourrey C."/>
            <person name="LaButti K."/>
            <person name="Lindquist E.A."/>
            <person name="Lipzen A."/>
            <person name="Lundell T."/>
            <person name="Morin E."/>
            <person name="Murat C."/>
            <person name="Sun H."/>
            <person name="Tunlid A."/>
            <person name="Henrissat B."/>
            <person name="Grigoriev I.V."/>
            <person name="Hibbett D.S."/>
            <person name="Martin F."/>
            <person name="Nordberg H.P."/>
            <person name="Cantor M.N."/>
            <person name="Hua S.X."/>
        </authorList>
    </citation>
    <scope>NUCLEOTIDE SEQUENCE [LARGE SCALE GENOMIC DNA]</scope>
    <source>
        <strain evidence="4 5">Zn</strain>
    </source>
</reference>
<dbReference type="Gene3D" id="2.60.120.200">
    <property type="match status" value="1"/>
</dbReference>
<organism evidence="4 5">
    <name type="scientific">Oidiodendron maius (strain Zn)</name>
    <dbReference type="NCBI Taxonomy" id="913774"/>
    <lineage>
        <taxon>Eukaryota</taxon>
        <taxon>Fungi</taxon>
        <taxon>Dikarya</taxon>
        <taxon>Ascomycota</taxon>
        <taxon>Pezizomycotina</taxon>
        <taxon>Leotiomycetes</taxon>
        <taxon>Leotiomycetes incertae sedis</taxon>
        <taxon>Myxotrichaceae</taxon>
        <taxon>Oidiodendron</taxon>
    </lineage>
</organism>
<keyword evidence="2" id="KW-0732">Signal</keyword>
<dbReference type="Proteomes" id="UP000054321">
    <property type="component" value="Unassembled WGS sequence"/>
</dbReference>
<dbReference type="SUPFAM" id="SSF49899">
    <property type="entry name" value="Concanavalin A-like lectins/glucanases"/>
    <property type="match status" value="1"/>
</dbReference>
<dbReference type="GO" id="GO:0016829">
    <property type="term" value="F:lyase activity"/>
    <property type="evidence" value="ECO:0007669"/>
    <property type="project" value="UniProtKB-KW"/>
</dbReference>
<dbReference type="Pfam" id="PF08787">
    <property type="entry name" value="Alginate_lyase2"/>
    <property type="match status" value="1"/>
</dbReference>
<gene>
    <name evidence="4" type="ORF">OIDMADRAFT_174312</name>
</gene>
<dbReference type="InterPro" id="IPR014895">
    <property type="entry name" value="Alginate_lyase_2"/>
</dbReference>
<evidence type="ECO:0000313" key="5">
    <source>
        <dbReference type="Proteomes" id="UP000054321"/>
    </source>
</evidence>
<feature type="domain" description="Alginate lyase 2" evidence="3">
    <location>
        <begin position="93"/>
        <end position="309"/>
    </location>
</feature>
<dbReference type="InParanoid" id="A0A0C3HWM0"/>
<dbReference type="EMBL" id="KN832870">
    <property type="protein sequence ID" value="KIN07325.1"/>
    <property type="molecule type" value="Genomic_DNA"/>
</dbReference>
<dbReference type="HOGENOM" id="CLU_900450_0_0_1"/>
<proteinExistence type="predicted"/>
<feature type="signal peptide" evidence="2">
    <location>
        <begin position="1"/>
        <end position="19"/>
    </location>
</feature>
<evidence type="ECO:0000313" key="4">
    <source>
        <dbReference type="EMBL" id="KIN07325.1"/>
    </source>
</evidence>
<dbReference type="InterPro" id="IPR013320">
    <property type="entry name" value="ConA-like_dom_sf"/>
</dbReference>
<feature type="chain" id="PRO_5002175031" evidence="2">
    <location>
        <begin position="20"/>
        <end position="309"/>
    </location>
</feature>
<reference evidence="5" key="2">
    <citation type="submission" date="2015-01" db="EMBL/GenBank/DDBJ databases">
        <title>Evolutionary Origins and Diversification of the Mycorrhizal Mutualists.</title>
        <authorList>
            <consortium name="DOE Joint Genome Institute"/>
            <consortium name="Mycorrhizal Genomics Consortium"/>
            <person name="Kohler A."/>
            <person name="Kuo A."/>
            <person name="Nagy L.G."/>
            <person name="Floudas D."/>
            <person name="Copeland A."/>
            <person name="Barry K.W."/>
            <person name="Cichocki N."/>
            <person name="Veneault-Fourrey C."/>
            <person name="LaButti K."/>
            <person name="Lindquist E.A."/>
            <person name="Lipzen A."/>
            <person name="Lundell T."/>
            <person name="Morin E."/>
            <person name="Murat C."/>
            <person name="Riley R."/>
            <person name="Ohm R."/>
            <person name="Sun H."/>
            <person name="Tunlid A."/>
            <person name="Henrissat B."/>
            <person name="Grigoriev I.V."/>
            <person name="Hibbett D.S."/>
            <person name="Martin F."/>
        </authorList>
    </citation>
    <scope>NUCLEOTIDE SEQUENCE [LARGE SCALE GENOMIC DNA]</scope>
    <source>
        <strain evidence="5">Zn</strain>
    </source>
</reference>
<accession>A0A0C3HWM0</accession>
<protein>
    <submittedName>
        <fullName evidence="4">Polysaccharide lyase family 7 protein</fullName>
    </submittedName>
</protein>
<dbReference type="AlphaFoldDB" id="A0A0C3HWM0"/>
<keyword evidence="5" id="KW-1185">Reference proteome</keyword>
<name>A0A0C3HWM0_OIDMZ</name>
<sequence>MQLRPAIMGALLLVPVAMAVPAPMSPGGETPTMSLSLRSPSTSSAPPSETSGLPSSGDDTTGSSDSTISGDGAVFDYSSILTPTGGGSGATSIDFSKWTLQLPVGSPGKPQSVAGSELSSYADPKKEYYYVDSSTGAVIMKVPGSPSKTGCVTTTNSKHCRTELRESSPASWDPKADSNSMTTTLMVVKADDSTHGTCIGQIHIDDKVSVRPVGELYYSQQGVLSMGVEHTAKGGDQTVTEVGNVSVGTKFSYTIAYEKGELSVAINGGEKKVLSTYQLDSPPSYFKAGNYNQGDSASEVHFFGIDVQH</sequence>
<evidence type="ECO:0000256" key="2">
    <source>
        <dbReference type="SAM" id="SignalP"/>
    </source>
</evidence>
<keyword evidence="4" id="KW-0456">Lyase</keyword>
<feature type="region of interest" description="Disordered" evidence="1">
    <location>
        <begin position="25"/>
        <end position="69"/>
    </location>
</feature>